<evidence type="ECO:0000256" key="6">
    <source>
        <dbReference type="SAM" id="MobiDB-lite"/>
    </source>
</evidence>
<proteinExistence type="predicted"/>
<evidence type="ECO:0000256" key="3">
    <source>
        <dbReference type="ARBA" id="ARBA00022737"/>
    </source>
</evidence>
<accession>A0A8J4TDP5</accession>
<evidence type="ECO:0000256" key="5">
    <source>
        <dbReference type="PROSITE-ProRule" id="PRU00339"/>
    </source>
</evidence>
<dbReference type="OrthoDB" id="2942533at2759"/>
<comment type="subcellular location">
    <subcellularLocation>
        <location evidence="1">Cytoplasm</location>
    </subcellularLocation>
</comment>
<dbReference type="InterPro" id="IPR051982">
    <property type="entry name" value="CiliaryAsmbly_MitoImport"/>
</dbReference>
<dbReference type="PROSITE" id="PS50005">
    <property type="entry name" value="TPR"/>
    <property type="match status" value="1"/>
</dbReference>
<protein>
    <submittedName>
        <fullName evidence="8">Sperm-associated antigen 1</fullName>
    </submittedName>
</protein>
<dbReference type="GO" id="GO:0031072">
    <property type="term" value="F:heat shock protein binding"/>
    <property type="evidence" value="ECO:0007669"/>
    <property type="project" value="TreeGrafter"/>
</dbReference>
<evidence type="ECO:0000313" key="9">
    <source>
        <dbReference type="Proteomes" id="UP000748531"/>
    </source>
</evidence>
<evidence type="ECO:0000256" key="4">
    <source>
        <dbReference type="ARBA" id="ARBA00022803"/>
    </source>
</evidence>
<keyword evidence="2" id="KW-0963">Cytoplasm</keyword>
<name>A0A8J4TDP5_9TREM</name>
<keyword evidence="9" id="KW-1185">Reference proteome</keyword>
<dbReference type="Pfam" id="PF14559">
    <property type="entry name" value="TPR_19"/>
    <property type="match status" value="1"/>
</dbReference>
<feature type="region of interest" description="Disordered" evidence="6">
    <location>
        <begin position="487"/>
        <end position="547"/>
    </location>
</feature>
<organism evidence="8 9">
    <name type="scientific">Paragonimus heterotremus</name>
    <dbReference type="NCBI Taxonomy" id="100268"/>
    <lineage>
        <taxon>Eukaryota</taxon>
        <taxon>Metazoa</taxon>
        <taxon>Spiralia</taxon>
        <taxon>Lophotrochozoa</taxon>
        <taxon>Platyhelminthes</taxon>
        <taxon>Trematoda</taxon>
        <taxon>Digenea</taxon>
        <taxon>Plagiorchiida</taxon>
        <taxon>Troglotremata</taxon>
        <taxon>Troglotrematidae</taxon>
        <taxon>Paragonimus</taxon>
    </lineage>
</organism>
<keyword evidence="4 5" id="KW-0802">TPR repeat</keyword>
<dbReference type="GO" id="GO:0006626">
    <property type="term" value="P:protein targeting to mitochondrion"/>
    <property type="evidence" value="ECO:0007669"/>
    <property type="project" value="TreeGrafter"/>
</dbReference>
<feature type="region of interest" description="Disordered" evidence="6">
    <location>
        <begin position="383"/>
        <end position="418"/>
    </location>
</feature>
<reference evidence="8" key="1">
    <citation type="submission" date="2019-05" db="EMBL/GenBank/DDBJ databases">
        <title>Annotation for the trematode Paragonimus heterotremus.</title>
        <authorList>
            <person name="Choi Y.-J."/>
        </authorList>
    </citation>
    <scope>NUCLEOTIDE SEQUENCE</scope>
    <source>
        <strain evidence="8">LC</strain>
    </source>
</reference>
<sequence>MADSLYFNEHTKTYDIPITHLDFKYINECDNIKELENIMKTLRSGEVGRYAELESCCEKRIRQLNPDSRVLRVPVPLASWAQLEENEREEYMTGVENWLTEMHEINEDGDSENLGITALRHASGRNHSEFETEITEAGVVYDEELPPVRKEMVFPPNNRSAARAWYDDEEFRPKRVGKPRDYSEWDKLEKEWDKELTVEEVSADQPKPMEKGEKMDVSEAEVRGLSTLTIKALAKRVSTLPEHTRRQLAIREKEKGNEAFHANDYDEALLYYKRSLIAFPTTAVYNNRALIYLHQKKWSAAAKDCAHVLQEEPDNLKALFRSGRANYELHNLEQAEKHLERLTDLEPTNSRAQNLLRNVRLEKTKRQTSRLAGGRRMVITDVGQASSDEDEPSEASRSIYDVPKSDPPCSHESSFNVRQNGQMKSEKCVTQDVEVSKETTEAFDKPCANVPRHAESATKPRVRNRTVYPSSQPGPYGREGVIIEELSETEDSGEGSVKSENHRRATGTPGAKMPEVIKSLNENSDLSSSVTNESSPNEIAHSDGNEKVNETSNVEFEQMKQNGNLLLKKGDLEGAMRAYTGCVELASGCPDHLAVAYRNRALVALQMGENGMAVEDCTQALLHEPLNAVAHYRRALGRRSVGDYLGSLEDLEQAHQCRPTSQNILTELLKARELAKNVSGRNKHFQAETVVDDLSDFELVNVPENVNPSSRNSPECSEVQLTDQKHAATDWELVSTPSTDNTSAIRPDITEQSELEATIQYLSEPLGGHIITACTFEIRWTGLRSLGRIQKNKEVIRILHDTRPERLSQVIGIKLDAAMLDEIIQALCWICDRKGEPYSEALEFTSKILHALSQTPRFDCAFFMVQDTTIRAVNIIIAYLEIAKNDSIEPELVQTIKEKYTA</sequence>
<dbReference type="EMBL" id="LUCH01000622">
    <property type="protein sequence ID" value="KAF5404698.1"/>
    <property type="molecule type" value="Genomic_DNA"/>
</dbReference>
<evidence type="ECO:0000256" key="2">
    <source>
        <dbReference type="ARBA" id="ARBA00022490"/>
    </source>
</evidence>
<dbReference type="SUPFAM" id="SSF48452">
    <property type="entry name" value="TPR-like"/>
    <property type="match status" value="2"/>
</dbReference>
<evidence type="ECO:0000256" key="1">
    <source>
        <dbReference type="ARBA" id="ARBA00004496"/>
    </source>
</evidence>
<feature type="domain" description="RNA-polymerase II-associated protein 3-like C-terminal" evidence="7">
    <location>
        <begin position="772"/>
        <end position="864"/>
    </location>
</feature>
<dbReference type="AlphaFoldDB" id="A0A8J4TDP5"/>
<dbReference type="InterPro" id="IPR019734">
    <property type="entry name" value="TPR_rpt"/>
</dbReference>
<evidence type="ECO:0000259" key="7">
    <source>
        <dbReference type="Pfam" id="PF13877"/>
    </source>
</evidence>
<dbReference type="InterPro" id="IPR025986">
    <property type="entry name" value="RPAP3-like_C"/>
</dbReference>
<comment type="caution">
    <text evidence="8">The sequence shown here is derived from an EMBL/GenBank/DDBJ whole genome shotgun (WGS) entry which is preliminary data.</text>
</comment>
<dbReference type="Pfam" id="PF13877">
    <property type="entry name" value="RPAP3_C"/>
    <property type="match status" value="1"/>
</dbReference>
<keyword evidence="3" id="KW-0677">Repeat</keyword>
<dbReference type="Gene3D" id="1.25.40.10">
    <property type="entry name" value="Tetratricopeptide repeat domain"/>
    <property type="match status" value="2"/>
</dbReference>
<dbReference type="InterPro" id="IPR011990">
    <property type="entry name" value="TPR-like_helical_dom_sf"/>
</dbReference>
<dbReference type="PANTHER" id="PTHR45984">
    <property type="entry name" value="RNA (RNA) POLYMERASE II ASSOCIATED PROTEIN HOMOLOG"/>
    <property type="match status" value="1"/>
</dbReference>
<evidence type="ECO:0000313" key="8">
    <source>
        <dbReference type="EMBL" id="KAF5404698.1"/>
    </source>
</evidence>
<feature type="compositionally biased region" description="Polar residues" evidence="6">
    <location>
        <begin position="520"/>
        <end position="537"/>
    </location>
</feature>
<feature type="repeat" description="TPR" evidence="5">
    <location>
        <begin position="316"/>
        <end position="349"/>
    </location>
</feature>
<dbReference type="GO" id="GO:0005739">
    <property type="term" value="C:mitochondrion"/>
    <property type="evidence" value="ECO:0007669"/>
    <property type="project" value="TreeGrafter"/>
</dbReference>
<dbReference type="GO" id="GO:0005829">
    <property type="term" value="C:cytosol"/>
    <property type="evidence" value="ECO:0007669"/>
    <property type="project" value="TreeGrafter"/>
</dbReference>
<dbReference type="SMART" id="SM00028">
    <property type="entry name" value="TPR"/>
    <property type="match status" value="6"/>
</dbReference>
<dbReference type="PANTHER" id="PTHR45984:SF2">
    <property type="entry name" value="MITOCHONDRIAL IMPORT RECEPTOR SUBUNIT TOM34"/>
    <property type="match status" value="1"/>
</dbReference>
<gene>
    <name evidence="8" type="ORF">PHET_01823</name>
</gene>
<dbReference type="Proteomes" id="UP000748531">
    <property type="component" value="Unassembled WGS sequence"/>
</dbReference>